<dbReference type="EMBL" id="VBSB01000017">
    <property type="protein sequence ID" value="NTY62563.1"/>
    <property type="molecule type" value="Genomic_DNA"/>
</dbReference>
<evidence type="ECO:0000256" key="4">
    <source>
        <dbReference type="ARBA" id="ARBA00022692"/>
    </source>
</evidence>
<comment type="similarity">
    <text evidence="2">Belongs to the EccE family.</text>
</comment>
<gene>
    <name evidence="8" type="primary">eccE</name>
    <name evidence="8" type="ORF">FEG63_23790</name>
</gene>
<dbReference type="Proteomes" id="UP000708347">
    <property type="component" value="Unassembled WGS sequence"/>
</dbReference>
<sequence length="569" mass="61435">MTAPRVDVTDLSSVAAEDISADKPGHQLPRWQLRLPIRRAVTAEVIASALVAPLAPVVPWWALIPSALPVIAGAALTYRGATAAEWIARPWRLRRNTHSAALRAARASIPTPFSAELPGVGPSALTWDGQYAITMIALQGRPYAPSVLVSEGADSRDVVPLEVCGELLEQFGGLELHSVDVLSEGTRTAPDGRFTARYDEMVSDRAAVGSRRTWLVLRLRPTGCLDAMRYRSNVGEAISAATERIRQAVARSGCRASTCSVEQINAATAALLGDRELSAYEEGWTNLRLGNDYVTPYQVSGADLTTRVLNDMWTIRSSKTVVLVRITRDHETGGNQVGALVRIHTNAPQTHPPLSTLKTVPGQTFEALAATLPLGDRSVSLPISSRPLSAAPLAVQVGPTGFLHGMAEQSGVPLLMSWTDPLRFLRVAIAADLDVVEALVLRATSASYTAEIHTDRPDVWRPICDDTRISMARGQERSKIATLIVADGAEPQRVLRESGERGHSLVTVLPAGEVMPSDSDIRIRQIGPNRIAVDTPTRSRPIELGIMRPRNEAHTLAHLRAQSNGSHSR</sequence>
<protein>
    <submittedName>
        <fullName evidence="8">Type VII secretion protein EccE</fullName>
    </submittedName>
</protein>
<keyword evidence="9" id="KW-1185">Reference proteome</keyword>
<evidence type="ECO:0000256" key="6">
    <source>
        <dbReference type="ARBA" id="ARBA00023136"/>
    </source>
</evidence>
<keyword evidence="3" id="KW-1003">Cell membrane</keyword>
<dbReference type="InterPro" id="IPR021368">
    <property type="entry name" value="T7SS_EccE"/>
</dbReference>
<keyword evidence="4" id="KW-0812">Transmembrane</keyword>
<evidence type="ECO:0000313" key="9">
    <source>
        <dbReference type="Proteomes" id="UP000708347"/>
    </source>
</evidence>
<dbReference type="NCBIfam" id="TIGR03923">
    <property type="entry name" value="T7SS_EccE"/>
    <property type="match status" value="1"/>
</dbReference>
<evidence type="ECO:0000256" key="1">
    <source>
        <dbReference type="ARBA" id="ARBA00004236"/>
    </source>
</evidence>
<organism evidence="8 9">
    <name type="scientific">Mycolicibacterium sphagni</name>
    <dbReference type="NCBI Taxonomy" id="1786"/>
    <lineage>
        <taxon>Bacteria</taxon>
        <taxon>Bacillati</taxon>
        <taxon>Actinomycetota</taxon>
        <taxon>Actinomycetes</taxon>
        <taxon>Mycobacteriales</taxon>
        <taxon>Mycobacteriaceae</taxon>
        <taxon>Mycolicibacterium</taxon>
    </lineage>
</organism>
<dbReference type="Pfam" id="PF11203">
    <property type="entry name" value="EccE"/>
    <property type="match status" value="1"/>
</dbReference>
<reference evidence="8 9" key="1">
    <citation type="submission" date="2019-05" db="EMBL/GenBank/DDBJ databases">
        <title>Mycolicibacterium sphagni ENV482 genome assembly.</title>
        <authorList>
            <person name="Chen W."/>
            <person name="Faulkner N.W."/>
            <person name="Hyman M.R."/>
        </authorList>
    </citation>
    <scope>NUCLEOTIDE SEQUENCE [LARGE SCALE GENOMIC DNA]</scope>
    <source>
        <strain evidence="8 9">ENV482</strain>
    </source>
</reference>
<proteinExistence type="inferred from homology"/>
<evidence type="ECO:0000256" key="2">
    <source>
        <dbReference type="ARBA" id="ARBA00007759"/>
    </source>
</evidence>
<dbReference type="InterPro" id="IPR050051">
    <property type="entry name" value="EccE_dom"/>
</dbReference>
<evidence type="ECO:0000256" key="3">
    <source>
        <dbReference type="ARBA" id="ARBA00022475"/>
    </source>
</evidence>
<dbReference type="RefSeq" id="WP_174400278.1">
    <property type="nucleotide sequence ID" value="NZ_VBSB01000017.1"/>
</dbReference>
<keyword evidence="6" id="KW-0472">Membrane</keyword>
<comment type="subcellular location">
    <subcellularLocation>
        <location evidence="1">Cell membrane</location>
    </subcellularLocation>
</comment>
<evidence type="ECO:0000256" key="5">
    <source>
        <dbReference type="ARBA" id="ARBA00022989"/>
    </source>
</evidence>
<keyword evidence="5" id="KW-1133">Transmembrane helix</keyword>
<name>A0ABX2K658_9MYCO</name>
<evidence type="ECO:0000259" key="7">
    <source>
        <dbReference type="Pfam" id="PF11203"/>
    </source>
</evidence>
<feature type="domain" description="Type VII secretion system protein EccE" evidence="7">
    <location>
        <begin position="207"/>
        <end position="299"/>
    </location>
</feature>
<comment type="caution">
    <text evidence="8">The sequence shown here is derived from an EMBL/GenBank/DDBJ whole genome shotgun (WGS) entry which is preliminary data.</text>
</comment>
<accession>A0ABX2K658</accession>
<evidence type="ECO:0000313" key="8">
    <source>
        <dbReference type="EMBL" id="NTY62563.1"/>
    </source>
</evidence>